<dbReference type="HOGENOM" id="CLU_2627171_0_0_1"/>
<sequence length="78" mass="8136">MKIRRALAASLLSIVVNSGLVASFASSPALARSMSVKAVHACRASSFHGMAAGQSSVLSRRSRSVRLNGVSGSRMVIY</sequence>
<dbReference type="AlphaFoldDB" id="L1IZX8"/>
<protein>
    <submittedName>
        <fullName evidence="2 3">Uncharacterized protein</fullName>
    </submittedName>
</protein>
<evidence type="ECO:0000313" key="4">
    <source>
        <dbReference type="Proteomes" id="UP000011087"/>
    </source>
</evidence>
<dbReference type="EnsemblProtists" id="EKX41818">
    <property type="protein sequence ID" value="EKX41818"/>
    <property type="gene ID" value="GUITHDRAFT_153758"/>
</dbReference>
<dbReference type="KEGG" id="gtt:GUITHDRAFT_153758"/>
<organism evidence="2">
    <name type="scientific">Guillardia theta (strain CCMP2712)</name>
    <name type="common">Cryptophyte</name>
    <dbReference type="NCBI Taxonomy" id="905079"/>
    <lineage>
        <taxon>Eukaryota</taxon>
        <taxon>Cryptophyceae</taxon>
        <taxon>Pyrenomonadales</taxon>
        <taxon>Geminigeraceae</taxon>
        <taxon>Guillardia</taxon>
    </lineage>
</organism>
<evidence type="ECO:0000313" key="3">
    <source>
        <dbReference type="EnsemblProtists" id="EKX41818"/>
    </source>
</evidence>
<reference evidence="4" key="2">
    <citation type="submission" date="2012-11" db="EMBL/GenBank/DDBJ databases">
        <authorList>
            <person name="Kuo A."/>
            <person name="Curtis B.A."/>
            <person name="Tanifuji G."/>
            <person name="Burki F."/>
            <person name="Gruber A."/>
            <person name="Irimia M."/>
            <person name="Maruyama S."/>
            <person name="Arias M.C."/>
            <person name="Ball S.G."/>
            <person name="Gile G.H."/>
            <person name="Hirakawa Y."/>
            <person name="Hopkins J.F."/>
            <person name="Rensing S.A."/>
            <person name="Schmutz J."/>
            <person name="Symeonidi A."/>
            <person name="Elias M."/>
            <person name="Eveleigh R.J."/>
            <person name="Herman E.K."/>
            <person name="Klute M.J."/>
            <person name="Nakayama T."/>
            <person name="Obornik M."/>
            <person name="Reyes-Prieto A."/>
            <person name="Armbrust E.V."/>
            <person name="Aves S.J."/>
            <person name="Beiko R.G."/>
            <person name="Coutinho P."/>
            <person name="Dacks J.B."/>
            <person name="Durnford D.G."/>
            <person name="Fast N.M."/>
            <person name="Green B.R."/>
            <person name="Grisdale C."/>
            <person name="Hempe F."/>
            <person name="Henrissat B."/>
            <person name="Hoppner M.P."/>
            <person name="Ishida K.-I."/>
            <person name="Kim E."/>
            <person name="Koreny L."/>
            <person name="Kroth P.G."/>
            <person name="Liu Y."/>
            <person name="Malik S.-B."/>
            <person name="Maier U.G."/>
            <person name="McRose D."/>
            <person name="Mock T."/>
            <person name="Neilson J.A."/>
            <person name="Onodera N.T."/>
            <person name="Poole A.M."/>
            <person name="Pritham E.J."/>
            <person name="Richards T.A."/>
            <person name="Rocap G."/>
            <person name="Roy S.W."/>
            <person name="Sarai C."/>
            <person name="Schaack S."/>
            <person name="Shirato S."/>
            <person name="Slamovits C.H."/>
            <person name="Spencer D.F."/>
            <person name="Suzuki S."/>
            <person name="Worden A.Z."/>
            <person name="Zauner S."/>
            <person name="Barry K."/>
            <person name="Bell C."/>
            <person name="Bharti A.K."/>
            <person name="Crow J.A."/>
            <person name="Grimwood J."/>
            <person name="Kramer R."/>
            <person name="Lindquist E."/>
            <person name="Lucas S."/>
            <person name="Salamov A."/>
            <person name="McFadden G.I."/>
            <person name="Lane C.E."/>
            <person name="Keeling P.J."/>
            <person name="Gray M.W."/>
            <person name="Grigoriev I.V."/>
            <person name="Archibald J.M."/>
        </authorList>
    </citation>
    <scope>NUCLEOTIDE SEQUENCE</scope>
    <source>
        <strain evidence="4">CCMP2712</strain>
    </source>
</reference>
<evidence type="ECO:0000256" key="1">
    <source>
        <dbReference type="SAM" id="SignalP"/>
    </source>
</evidence>
<proteinExistence type="predicted"/>
<reference evidence="2 4" key="1">
    <citation type="journal article" date="2012" name="Nature">
        <title>Algal genomes reveal evolutionary mosaicism and the fate of nucleomorphs.</title>
        <authorList>
            <consortium name="DOE Joint Genome Institute"/>
            <person name="Curtis B.A."/>
            <person name="Tanifuji G."/>
            <person name="Burki F."/>
            <person name="Gruber A."/>
            <person name="Irimia M."/>
            <person name="Maruyama S."/>
            <person name="Arias M.C."/>
            <person name="Ball S.G."/>
            <person name="Gile G.H."/>
            <person name="Hirakawa Y."/>
            <person name="Hopkins J.F."/>
            <person name="Kuo A."/>
            <person name="Rensing S.A."/>
            <person name="Schmutz J."/>
            <person name="Symeonidi A."/>
            <person name="Elias M."/>
            <person name="Eveleigh R.J."/>
            <person name="Herman E.K."/>
            <person name="Klute M.J."/>
            <person name="Nakayama T."/>
            <person name="Obornik M."/>
            <person name="Reyes-Prieto A."/>
            <person name="Armbrust E.V."/>
            <person name="Aves S.J."/>
            <person name="Beiko R.G."/>
            <person name="Coutinho P."/>
            <person name="Dacks J.B."/>
            <person name="Durnford D.G."/>
            <person name="Fast N.M."/>
            <person name="Green B.R."/>
            <person name="Grisdale C.J."/>
            <person name="Hempel F."/>
            <person name="Henrissat B."/>
            <person name="Hoppner M.P."/>
            <person name="Ishida K."/>
            <person name="Kim E."/>
            <person name="Koreny L."/>
            <person name="Kroth P.G."/>
            <person name="Liu Y."/>
            <person name="Malik S.B."/>
            <person name="Maier U.G."/>
            <person name="McRose D."/>
            <person name="Mock T."/>
            <person name="Neilson J.A."/>
            <person name="Onodera N.T."/>
            <person name="Poole A.M."/>
            <person name="Pritham E.J."/>
            <person name="Richards T.A."/>
            <person name="Rocap G."/>
            <person name="Roy S.W."/>
            <person name="Sarai C."/>
            <person name="Schaack S."/>
            <person name="Shirato S."/>
            <person name="Slamovits C.H."/>
            <person name="Spencer D.F."/>
            <person name="Suzuki S."/>
            <person name="Worden A.Z."/>
            <person name="Zauner S."/>
            <person name="Barry K."/>
            <person name="Bell C."/>
            <person name="Bharti A.K."/>
            <person name="Crow J.A."/>
            <person name="Grimwood J."/>
            <person name="Kramer R."/>
            <person name="Lindquist E."/>
            <person name="Lucas S."/>
            <person name="Salamov A."/>
            <person name="McFadden G.I."/>
            <person name="Lane C.E."/>
            <person name="Keeling P.J."/>
            <person name="Gray M.W."/>
            <person name="Grigoriev I.V."/>
            <person name="Archibald J.M."/>
        </authorList>
    </citation>
    <scope>NUCLEOTIDE SEQUENCE</scope>
    <source>
        <strain evidence="2 4">CCMP2712</strain>
    </source>
</reference>
<keyword evidence="1" id="KW-0732">Signal</keyword>
<gene>
    <name evidence="2" type="ORF">GUITHDRAFT_153758</name>
</gene>
<accession>L1IZX8</accession>
<dbReference type="GeneID" id="17298462"/>
<dbReference type="RefSeq" id="XP_005828798.1">
    <property type="nucleotide sequence ID" value="XM_005828741.1"/>
</dbReference>
<evidence type="ECO:0000313" key="2">
    <source>
        <dbReference type="EMBL" id="EKX41818.1"/>
    </source>
</evidence>
<name>L1IZX8_GUITC</name>
<feature type="chain" id="PRO_5008770704" evidence="1">
    <location>
        <begin position="19"/>
        <end position="78"/>
    </location>
</feature>
<feature type="signal peptide" evidence="1">
    <location>
        <begin position="1"/>
        <end position="18"/>
    </location>
</feature>
<dbReference type="Proteomes" id="UP000011087">
    <property type="component" value="Unassembled WGS sequence"/>
</dbReference>
<keyword evidence="4" id="KW-1185">Reference proteome</keyword>
<dbReference type="PaxDb" id="55529-EKX41818"/>
<dbReference type="EMBL" id="JH993021">
    <property type="protein sequence ID" value="EKX41818.1"/>
    <property type="molecule type" value="Genomic_DNA"/>
</dbReference>
<reference evidence="3" key="3">
    <citation type="submission" date="2015-06" db="UniProtKB">
        <authorList>
            <consortium name="EnsemblProtists"/>
        </authorList>
    </citation>
    <scope>IDENTIFICATION</scope>
</reference>